<sequence>MAAAHDVEMESVNLNMEREGKEELEEEKVREDREGKDLPRSRKVHRIVSKWMLPEPVRRTYLERANCLPPPLFIISISLAEVNTTMRGALMSVQTGSCKQSGDETDI</sequence>
<feature type="region of interest" description="Disordered" evidence="1">
    <location>
        <begin position="1"/>
        <end position="40"/>
    </location>
</feature>
<reference evidence="3" key="1">
    <citation type="submission" date="2018-10" db="EMBL/GenBank/DDBJ databases">
        <title>Improved assembly of the deer mouse Peromyscus maniculatus genome.</title>
        <authorList>
            <person name="Lassance J.-M."/>
            <person name="Hoekstra H.E."/>
        </authorList>
    </citation>
    <scope>NUCLEOTIDE SEQUENCE [LARGE SCALE GENOMIC DNA]</scope>
</reference>
<evidence type="ECO:0000313" key="3">
    <source>
        <dbReference type="Proteomes" id="UP000694547"/>
    </source>
</evidence>
<evidence type="ECO:0000313" key="2">
    <source>
        <dbReference type="Ensembl" id="ENSPEMP00000026610.2"/>
    </source>
</evidence>
<dbReference type="AlphaFoldDB" id="A0A8C8U6A7"/>
<accession>A0A8C8U6A7</accession>
<name>A0A8C8U6A7_PERMB</name>
<evidence type="ECO:0000256" key="1">
    <source>
        <dbReference type="SAM" id="MobiDB-lite"/>
    </source>
</evidence>
<reference evidence="2" key="2">
    <citation type="submission" date="2025-08" db="UniProtKB">
        <authorList>
            <consortium name="Ensembl"/>
        </authorList>
    </citation>
    <scope>IDENTIFICATION</scope>
</reference>
<organism evidence="2 3">
    <name type="scientific">Peromyscus maniculatus bairdii</name>
    <name type="common">Prairie deer mouse</name>
    <dbReference type="NCBI Taxonomy" id="230844"/>
    <lineage>
        <taxon>Eukaryota</taxon>
        <taxon>Metazoa</taxon>
        <taxon>Chordata</taxon>
        <taxon>Craniata</taxon>
        <taxon>Vertebrata</taxon>
        <taxon>Euteleostomi</taxon>
        <taxon>Mammalia</taxon>
        <taxon>Eutheria</taxon>
        <taxon>Euarchontoglires</taxon>
        <taxon>Glires</taxon>
        <taxon>Rodentia</taxon>
        <taxon>Myomorpha</taxon>
        <taxon>Muroidea</taxon>
        <taxon>Cricetidae</taxon>
        <taxon>Neotominae</taxon>
        <taxon>Peromyscus</taxon>
    </lineage>
</organism>
<proteinExistence type="predicted"/>
<dbReference type="GeneTree" id="ENSGT00940000159442"/>
<reference evidence="2" key="3">
    <citation type="submission" date="2025-09" db="UniProtKB">
        <authorList>
            <consortium name="Ensembl"/>
        </authorList>
    </citation>
    <scope>IDENTIFICATION</scope>
</reference>
<dbReference type="Ensembl" id="ENSPEMT00000031010.2">
    <property type="protein sequence ID" value="ENSPEMP00000026610.2"/>
    <property type="gene ID" value="ENSPEMG00000022665.2"/>
</dbReference>
<protein>
    <submittedName>
        <fullName evidence="2">Uncharacterized protein</fullName>
    </submittedName>
</protein>
<feature type="compositionally biased region" description="Basic and acidic residues" evidence="1">
    <location>
        <begin position="16"/>
        <end position="40"/>
    </location>
</feature>
<dbReference type="Proteomes" id="UP000694547">
    <property type="component" value="Unassembled WGS sequence"/>
</dbReference>
<keyword evidence="3" id="KW-1185">Reference proteome</keyword>